<evidence type="ECO:0000313" key="9">
    <source>
        <dbReference type="Proteomes" id="UP000278006"/>
    </source>
</evidence>
<evidence type="ECO:0000313" key="8">
    <source>
        <dbReference type="EMBL" id="RMX02219.1"/>
    </source>
</evidence>
<dbReference type="InterPro" id="IPR050638">
    <property type="entry name" value="AA-Vitamin_Transporters"/>
</dbReference>
<evidence type="ECO:0000259" key="7">
    <source>
        <dbReference type="Pfam" id="PF00892"/>
    </source>
</evidence>
<dbReference type="SUPFAM" id="SSF103481">
    <property type="entry name" value="Multidrug resistance efflux transporter EmrE"/>
    <property type="match status" value="1"/>
</dbReference>
<feature type="transmembrane region" description="Helical" evidence="6">
    <location>
        <begin position="136"/>
        <end position="156"/>
    </location>
</feature>
<comment type="subcellular location">
    <subcellularLocation>
        <location evidence="1">Cell membrane</location>
        <topology evidence="1">Multi-pass membrane protein</topology>
    </subcellularLocation>
</comment>
<keyword evidence="3 6" id="KW-0812">Transmembrane</keyword>
<evidence type="ECO:0000256" key="1">
    <source>
        <dbReference type="ARBA" id="ARBA00004651"/>
    </source>
</evidence>
<accession>A0A3M6QIC7</accession>
<dbReference type="OrthoDB" id="7216522at2"/>
<feature type="transmembrane region" description="Helical" evidence="6">
    <location>
        <begin position="78"/>
        <end position="98"/>
    </location>
</feature>
<proteinExistence type="predicted"/>
<dbReference type="InterPro" id="IPR037185">
    <property type="entry name" value="EmrE-like"/>
</dbReference>
<dbReference type="Pfam" id="PF00892">
    <property type="entry name" value="EamA"/>
    <property type="match status" value="1"/>
</dbReference>
<feature type="transmembrane region" description="Helical" evidence="6">
    <location>
        <begin position="163"/>
        <end position="184"/>
    </location>
</feature>
<keyword evidence="9" id="KW-1185">Reference proteome</keyword>
<keyword evidence="4 6" id="KW-1133">Transmembrane helix</keyword>
<keyword evidence="2" id="KW-1003">Cell membrane</keyword>
<feature type="transmembrane region" description="Helical" evidence="6">
    <location>
        <begin position="317"/>
        <end position="336"/>
    </location>
</feature>
<feature type="domain" description="EamA" evidence="7">
    <location>
        <begin position="50"/>
        <end position="160"/>
    </location>
</feature>
<feature type="transmembrane region" description="Helical" evidence="6">
    <location>
        <begin position="52"/>
        <end position="72"/>
    </location>
</feature>
<dbReference type="EMBL" id="RDQO01000009">
    <property type="protein sequence ID" value="RMX02219.1"/>
    <property type="molecule type" value="Genomic_DNA"/>
</dbReference>
<dbReference type="AlphaFoldDB" id="A0A3M6QIC7"/>
<evidence type="ECO:0000256" key="3">
    <source>
        <dbReference type="ARBA" id="ARBA00022692"/>
    </source>
</evidence>
<organism evidence="8 9">
    <name type="scientific">Corticibacter populi</name>
    <dbReference type="NCBI Taxonomy" id="1550736"/>
    <lineage>
        <taxon>Bacteria</taxon>
        <taxon>Pseudomonadati</taxon>
        <taxon>Pseudomonadota</taxon>
        <taxon>Betaproteobacteria</taxon>
        <taxon>Burkholderiales</taxon>
        <taxon>Comamonadaceae</taxon>
        <taxon>Corticibacter</taxon>
    </lineage>
</organism>
<gene>
    <name evidence="8" type="ORF">D8I35_18600</name>
</gene>
<dbReference type="PANTHER" id="PTHR32322">
    <property type="entry name" value="INNER MEMBRANE TRANSPORTER"/>
    <property type="match status" value="1"/>
</dbReference>
<feature type="transmembrane region" description="Helical" evidence="6">
    <location>
        <begin position="286"/>
        <end position="305"/>
    </location>
</feature>
<reference evidence="8 9" key="1">
    <citation type="submission" date="2018-10" db="EMBL/GenBank/DDBJ databases">
        <title>Draft genome of Cortibacter populi DSM10536.</title>
        <authorList>
            <person name="Bernier A.-M."/>
            <person name="Bernard K."/>
        </authorList>
    </citation>
    <scope>NUCLEOTIDE SEQUENCE [LARGE SCALE GENOMIC DNA]</scope>
    <source>
        <strain evidence="8 9">DSM 105136</strain>
    </source>
</reference>
<evidence type="ECO:0000256" key="2">
    <source>
        <dbReference type="ARBA" id="ARBA00022475"/>
    </source>
</evidence>
<protein>
    <submittedName>
        <fullName evidence="8">DMT family transporter</fullName>
    </submittedName>
</protein>
<dbReference type="InterPro" id="IPR000620">
    <property type="entry name" value="EamA_dom"/>
</dbReference>
<dbReference type="PANTHER" id="PTHR32322:SF18">
    <property type="entry name" value="S-ADENOSYLMETHIONINE_S-ADENOSYLHOMOCYSTEINE TRANSPORTER"/>
    <property type="match status" value="1"/>
</dbReference>
<evidence type="ECO:0000256" key="6">
    <source>
        <dbReference type="SAM" id="Phobius"/>
    </source>
</evidence>
<comment type="caution">
    <text evidence="8">The sequence shown here is derived from an EMBL/GenBank/DDBJ whole genome shotgun (WGS) entry which is preliminary data.</text>
</comment>
<feature type="transmembrane region" description="Helical" evidence="6">
    <location>
        <begin position="244"/>
        <end position="266"/>
    </location>
</feature>
<name>A0A3M6QIC7_9BURK</name>
<feature type="transmembrane region" description="Helical" evidence="6">
    <location>
        <begin position="342"/>
        <end position="361"/>
    </location>
</feature>
<dbReference type="Proteomes" id="UP000278006">
    <property type="component" value="Unassembled WGS sequence"/>
</dbReference>
<sequence>MDTASECRSRIRLLVATPLHHRIVTSSSTGEPLPPIAPPLADSAHQQVARGVLNGMAAGALWGLIFLIPLLLQGFNAWQLSAARYLVYGVVALGFLLPRRTHVLARVGRAEWLALLGLSLLGNIVYYVFLVLAVQWAGSAPSALIIGLIPVVVTLVGSRQHGAIGLSALLAPLALCMTGVAAVALHSLGEAGTANADTSLAERAAGLLCAAGALLCWSAYSIWNRRWLTRRPDISPWDWSLLTGVATGALALLLAIPAFGGAWLGLADDAGTAHSAAHSSAEWLRFWLITGTLAILASVVGNSFWNRASRQLPLTMIGQMIVFETVFALIYGFIYAGRWPDLLEWLATLSLVGGVLWCAHVHQRAGSHAH</sequence>
<dbReference type="GO" id="GO:0005886">
    <property type="term" value="C:plasma membrane"/>
    <property type="evidence" value="ECO:0007669"/>
    <property type="project" value="UniProtKB-SubCell"/>
</dbReference>
<keyword evidence="5 6" id="KW-0472">Membrane</keyword>
<evidence type="ECO:0000256" key="5">
    <source>
        <dbReference type="ARBA" id="ARBA00023136"/>
    </source>
</evidence>
<feature type="transmembrane region" description="Helical" evidence="6">
    <location>
        <begin position="110"/>
        <end position="130"/>
    </location>
</feature>
<feature type="transmembrane region" description="Helical" evidence="6">
    <location>
        <begin position="204"/>
        <end position="223"/>
    </location>
</feature>
<evidence type="ECO:0000256" key="4">
    <source>
        <dbReference type="ARBA" id="ARBA00022989"/>
    </source>
</evidence>